<reference evidence="2" key="1">
    <citation type="journal article" date="2013" name="Genetics">
        <title>The draft genome and transcriptome of Panagrellus redivivus are shaped by the harsh demands of a free-living lifestyle.</title>
        <authorList>
            <person name="Srinivasan J."/>
            <person name="Dillman A.R."/>
            <person name="Macchietto M.G."/>
            <person name="Heikkinen L."/>
            <person name="Lakso M."/>
            <person name="Fracchia K.M."/>
            <person name="Antoshechkin I."/>
            <person name="Mortazavi A."/>
            <person name="Wong G."/>
            <person name="Sternberg P.W."/>
        </authorList>
    </citation>
    <scope>NUCLEOTIDE SEQUENCE [LARGE SCALE GENOMIC DNA]</scope>
    <source>
        <strain evidence="2">MT8872</strain>
    </source>
</reference>
<dbReference type="PANTHER" id="PTHR22943">
    <property type="entry name" value="7-TRANSMEMBRANE DOMAIN RECEPTOR C.ELEGANS"/>
    <property type="match status" value="1"/>
</dbReference>
<reference evidence="3" key="2">
    <citation type="submission" date="2020-10" db="UniProtKB">
        <authorList>
            <consortium name="WormBaseParasite"/>
        </authorList>
    </citation>
    <scope>IDENTIFICATION</scope>
</reference>
<name>A0A7E4VP81_PANRE</name>
<dbReference type="PANTHER" id="PTHR22943:SF248">
    <property type="entry name" value="SEVEN TM RECEPTOR"/>
    <property type="match status" value="1"/>
</dbReference>
<keyword evidence="1" id="KW-0812">Transmembrane</keyword>
<feature type="transmembrane region" description="Helical" evidence="1">
    <location>
        <begin position="72"/>
        <end position="95"/>
    </location>
</feature>
<proteinExistence type="predicted"/>
<keyword evidence="2" id="KW-1185">Reference proteome</keyword>
<dbReference type="AlphaFoldDB" id="A0A7E4VP81"/>
<keyword evidence="1" id="KW-0472">Membrane</keyword>
<dbReference type="Pfam" id="PF10326">
    <property type="entry name" value="7TM_GPCR_Str"/>
    <property type="match status" value="1"/>
</dbReference>
<dbReference type="SUPFAM" id="SSF81321">
    <property type="entry name" value="Family A G protein-coupled receptor-like"/>
    <property type="match status" value="1"/>
</dbReference>
<evidence type="ECO:0000313" key="3">
    <source>
        <dbReference type="WBParaSite" id="Pan_g23483.t1"/>
    </source>
</evidence>
<evidence type="ECO:0000256" key="1">
    <source>
        <dbReference type="SAM" id="Phobius"/>
    </source>
</evidence>
<keyword evidence="1" id="KW-1133">Transmembrane helix</keyword>
<feature type="transmembrane region" description="Helical" evidence="1">
    <location>
        <begin position="170"/>
        <end position="190"/>
    </location>
</feature>
<dbReference type="WBParaSite" id="Pan_g23483.t1">
    <property type="protein sequence ID" value="Pan_g23483.t1"/>
    <property type="gene ID" value="Pan_g23483"/>
</dbReference>
<organism evidence="2 3">
    <name type="scientific">Panagrellus redivivus</name>
    <name type="common">Microworm</name>
    <dbReference type="NCBI Taxonomy" id="6233"/>
    <lineage>
        <taxon>Eukaryota</taxon>
        <taxon>Metazoa</taxon>
        <taxon>Ecdysozoa</taxon>
        <taxon>Nematoda</taxon>
        <taxon>Chromadorea</taxon>
        <taxon>Rhabditida</taxon>
        <taxon>Tylenchina</taxon>
        <taxon>Panagrolaimomorpha</taxon>
        <taxon>Panagrolaimoidea</taxon>
        <taxon>Panagrolaimidae</taxon>
        <taxon>Panagrellus</taxon>
    </lineage>
</organism>
<evidence type="ECO:0000313" key="2">
    <source>
        <dbReference type="Proteomes" id="UP000492821"/>
    </source>
</evidence>
<feature type="transmembrane region" description="Helical" evidence="1">
    <location>
        <begin position="215"/>
        <end position="240"/>
    </location>
</feature>
<dbReference type="InterPro" id="IPR019428">
    <property type="entry name" value="7TM_GPCR_serpentine_rcpt_Str"/>
</dbReference>
<sequence length="300" mass="34148">MSPLFIILQINDYIASFCGFGLTLTLLIMILTEKNGELRAQNYIHNGVHYLMVTGFLRGYPDRNLGTFLIWFYIVTLATSVYIIPVPFFVRYLIICKGAKNTIKPMIACYIVVFGLTVLIAWIITHAYPMETEHNNALANAISDTFWVKQYGVVPIFAANYVRSWGMITIYIWGAISFTASYCVVVYFTIEMQREMKAKMQIISFSSHHLQIQKVLILQAIGPFITAVIPISILSFMVLFNLEQDTLLLSVATLFVWVSGINACAALFIVRPYRRRILRKICPCRRNAAVHSTSNFLSHT</sequence>
<accession>A0A7E4VP81</accession>
<feature type="transmembrane region" description="Helical" evidence="1">
    <location>
        <begin position="13"/>
        <end position="31"/>
    </location>
</feature>
<protein>
    <submittedName>
        <fullName evidence="3">7TM GPCR serpentine receptor class x (Srx) domain-containing protein</fullName>
    </submittedName>
</protein>
<dbReference type="Proteomes" id="UP000492821">
    <property type="component" value="Unassembled WGS sequence"/>
</dbReference>
<feature type="transmembrane region" description="Helical" evidence="1">
    <location>
        <begin position="107"/>
        <end position="128"/>
    </location>
</feature>
<feature type="transmembrane region" description="Helical" evidence="1">
    <location>
        <begin position="246"/>
        <end position="270"/>
    </location>
</feature>